<dbReference type="InterPro" id="IPR036909">
    <property type="entry name" value="Cyt_c-like_dom_sf"/>
</dbReference>
<dbReference type="OrthoDB" id="9779283at2"/>
<dbReference type="SUPFAM" id="SSF46626">
    <property type="entry name" value="Cytochrome c"/>
    <property type="match status" value="2"/>
</dbReference>
<keyword evidence="2 4" id="KW-0479">Metal-binding</keyword>
<dbReference type="AlphaFoldDB" id="A0A5E6M918"/>
<dbReference type="Proteomes" id="UP000334923">
    <property type="component" value="Unassembled WGS sequence"/>
</dbReference>
<keyword evidence="1 4" id="KW-0349">Heme</keyword>
<dbReference type="InterPro" id="IPR003468">
    <property type="entry name" value="Cyt_c_oxidase_monohaem-su/FixO"/>
</dbReference>
<feature type="transmembrane region" description="Helical" evidence="5">
    <location>
        <begin position="85"/>
        <end position="106"/>
    </location>
</feature>
<feature type="transmembrane region" description="Helical" evidence="5">
    <location>
        <begin position="174"/>
        <end position="191"/>
    </location>
</feature>
<organism evidence="7 8">
    <name type="scientific">Methylacidimicrobium tartarophylax</name>
    <dbReference type="NCBI Taxonomy" id="1041768"/>
    <lineage>
        <taxon>Bacteria</taxon>
        <taxon>Pseudomonadati</taxon>
        <taxon>Verrucomicrobiota</taxon>
        <taxon>Methylacidimicrobium</taxon>
    </lineage>
</organism>
<reference evidence="7 8" key="1">
    <citation type="submission" date="2019-09" db="EMBL/GenBank/DDBJ databases">
        <authorList>
            <person name="Cremers G."/>
        </authorList>
    </citation>
    <scope>NUCLEOTIDE SEQUENCE [LARGE SCALE GENOMIC DNA]</scope>
    <source>
        <strain evidence="7">4A</strain>
    </source>
</reference>
<dbReference type="Pfam" id="PF02433">
    <property type="entry name" value="FixO"/>
    <property type="match status" value="1"/>
</dbReference>
<sequence>MLALVWLDSACFTILEATPLLNRFAWGGASFQWRNGVIHFVAACAAGWSLDRGNLRWILALSFLLLAGSAAMLGGDGVGARAAGWLYPVGVSLYSTALVFAPGSLSNTTSARSTAWRAALLYVIAGWVGSAMGIGMAQNLHSVPILFLAGATLIAAVCLILPRSLSSLATPQSIPYWAGLGAIGLLAYRLHEKQLLSFRTPSSAQSPERLGREVYIREGCIHCHSQYVRPGTRDEEWWGPSQPPREAREEIPPLIGNRRQGPDLLRVGNRRSAQWNRLHLINPRSVVPDSRMPSYGHLFVEGDPRGEALVAYLQDLGSMTREERMEAVQRWRPAPESRPVDPTTGARLFAENCAQCHGISGRGDGPLSSLVGSPVPSDLTRNSWLGGAQSEAPARLVGLARIIKFGIPGTTMAGHESLEDSAILGLAAYLARLSARGDESTRAP</sequence>
<dbReference type="GO" id="GO:0020037">
    <property type="term" value="F:heme binding"/>
    <property type="evidence" value="ECO:0007669"/>
    <property type="project" value="InterPro"/>
</dbReference>
<feature type="domain" description="Cytochrome c" evidence="6">
    <location>
        <begin position="206"/>
        <end position="317"/>
    </location>
</feature>
<dbReference type="RefSeq" id="WP_142659850.1">
    <property type="nucleotide sequence ID" value="NZ_CABFVA020000040.1"/>
</dbReference>
<dbReference type="Gene3D" id="1.10.760.10">
    <property type="entry name" value="Cytochrome c-like domain"/>
    <property type="match status" value="2"/>
</dbReference>
<evidence type="ECO:0000256" key="5">
    <source>
        <dbReference type="SAM" id="Phobius"/>
    </source>
</evidence>
<gene>
    <name evidence="7" type="ORF">MAMT_00947</name>
</gene>
<keyword evidence="5" id="KW-0472">Membrane</keyword>
<keyword evidence="5" id="KW-1133">Transmembrane helix</keyword>
<proteinExistence type="predicted"/>
<dbReference type="PROSITE" id="PS51007">
    <property type="entry name" value="CYTC"/>
    <property type="match status" value="2"/>
</dbReference>
<dbReference type="EMBL" id="CABFVA020000040">
    <property type="protein sequence ID" value="VVM06061.1"/>
    <property type="molecule type" value="Genomic_DNA"/>
</dbReference>
<evidence type="ECO:0000256" key="2">
    <source>
        <dbReference type="ARBA" id="ARBA00022723"/>
    </source>
</evidence>
<keyword evidence="3 4" id="KW-0408">Iron</keyword>
<dbReference type="GO" id="GO:0009055">
    <property type="term" value="F:electron transfer activity"/>
    <property type="evidence" value="ECO:0007669"/>
    <property type="project" value="InterPro"/>
</dbReference>
<dbReference type="GO" id="GO:0046872">
    <property type="term" value="F:metal ion binding"/>
    <property type="evidence" value="ECO:0007669"/>
    <property type="project" value="UniProtKB-KW"/>
</dbReference>
<evidence type="ECO:0000256" key="1">
    <source>
        <dbReference type="ARBA" id="ARBA00022617"/>
    </source>
</evidence>
<feature type="domain" description="Cytochrome c" evidence="6">
    <location>
        <begin position="340"/>
        <end position="434"/>
    </location>
</feature>
<feature type="transmembrane region" description="Helical" evidence="5">
    <location>
        <begin position="33"/>
        <end position="50"/>
    </location>
</feature>
<dbReference type="InterPro" id="IPR009056">
    <property type="entry name" value="Cyt_c-like_dom"/>
</dbReference>
<keyword evidence="8" id="KW-1185">Reference proteome</keyword>
<accession>A0A5E6M918</accession>
<feature type="transmembrane region" description="Helical" evidence="5">
    <location>
        <begin position="143"/>
        <end position="162"/>
    </location>
</feature>
<evidence type="ECO:0000313" key="8">
    <source>
        <dbReference type="Proteomes" id="UP000334923"/>
    </source>
</evidence>
<evidence type="ECO:0000259" key="6">
    <source>
        <dbReference type="PROSITE" id="PS51007"/>
    </source>
</evidence>
<feature type="transmembrane region" description="Helical" evidence="5">
    <location>
        <begin position="57"/>
        <end position="73"/>
    </location>
</feature>
<evidence type="ECO:0000256" key="4">
    <source>
        <dbReference type="PROSITE-ProRule" id="PRU00433"/>
    </source>
</evidence>
<name>A0A5E6M918_9BACT</name>
<dbReference type="Pfam" id="PF00034">
    <property type="entry name" value="Cytochrom_C"/>
    <property type="match status" value="1"/>
</dbReference>
<feature type="transmembrane region" description="Helical" evidence="5">
    <location>
        <begin position="118"/>
        <end position="137"/>
    </location>
</feature>
<evidence type="ECO:0000313" key="7">
    <source>
        <dbReference type="EMBL" id="VVM06061.1"/>
    </source>
</evidence>
<evidence type="ECO:0000256" key="3">
    <source>
        <dbReference type="ARBA" id="ARBA00023004"/>
    </source>
</evidence>
<keyword evidence="5" id="KW-0812">Transmembrane</keyword>
<protein>
    <recommendedName>
        <fullName evidence="6">Cytochrome c domain-containing protein</fullName>
    </recommendedName>
</protein>